<dbReference type="PANTHER" id="PTHR15599">
    <property type="entry name" value="RTDR1"/>
    <property type="match status" value="1"/>
</dbReference>
<keyword evidence="3" id="KW-1185">Reference proteome</keyword>
<protein>
    <recommendedName>
        <fullName evidence="1">Dynein axonemal assembly factor 5 TPR repeats domain-containing protein</fullName>
    </recommendedName>
</protein>
<dbReference type="InterPro" id="IPR016024">
    <property type="entry name" value="ARM-type_fold"/>
</dbReference>
<evidence type="ECO:0000313" key="2">
    <source>
        <dbReference type="Ensembl" id="ENSSORP00005033620.1"/>
    </source>
</evidence>
<name>A0A673AVD6_9TELE</name>
<dbReference type="InterPro" id="IPR057978">
    <property type="entry name" value="TPR_DAAF5"/>
</dbReference>
<reference evidence="2" key="1">
    <citation type="submission" date="2025-08" db="UniProtKB">
        <authorList>
            <consortium name="Ensembl"/>
        </authorList>
    </citation>
    <scope>IDENTIFICATION</scope>
</reference>
<dbReference type="AlphaFoldDB" id="A0A673AVD6"/>
<dbReference type="SUPFAM" id="SSF48371">
    <property type="entry name" value="ARM repeat"/>
    <property type="match status" value="1"/>
</dbReference>
<dbReference type="Gene3D" id="1.25.10.10">
    <property type="entry name" value="Leucine-rich Repeat Variant"/>
    <property type="match status" value="2"/>
</dbReference>
<gene>
    <name evidence="2" type="primary">rsph14</name>
</gene>
<dbReference type="Proteomes" id="UP000472271">
    <property type="component" value="Unassembled WGS sequence"/>
</dbReference>
<reference evidence="2" key="2">
    <citation type="submission" date="2025-09" db="UniProtKB">
        <authorList>
            <consortium name="Ensembl"/>
        </authorList>
    </citation>
    <scope>IDENTIFICATION</scope>
</reference>
<proteinExistence type="predicted"/>
<feature type="domain" description="Dynein axonemal assembly factor 5 TPR repeats" evidence="1">
    <location>
        <begin position="101"/>
        <end position="289"/>
    </location>
</feature>
<evidence type="ECO:0000259" key="1">
    <source>
        <dbReference type="Pfam" id="PF25757"/>
    </source>
</evidence>
<dbReference type="InterPro" id="IPR042856">
    <property type="entry name" value="RSP14"/>
</dbReference>
<dbReference type="InParanoid" id="A0A673AVD6"/>
<dbReference type="Ensembl" id="ENSSORT00005034529.1">
    <property type="protein sequence ID" value="ENSSORP00005033620.1"/>
    <property type="gene ID" value="ENSSORG00005015925.1"/>
</dbReference>
<accession>A0A673AVD6</accession>
<sequence>MHMRHFRPRPLQEIGCAALSRSKGSGSDQLRVHMSGSVVSRTRAPVAFGRRAVPRLFEELRDPDPERRIRTLNSLCDLVHDPERLYQTVTGGFMDQIQVLLKDENQAVRRKTCELLHLLTSHSLGRQSLLVSSLVSPLSQLLDDPSGSCRTSIHRVLNRLALLPAGAQALLPLVPKLMQKLKEDQEDQEEELVLLLSTLSSCCRSDAVPALSLDGVALLRHKLEHQRTEVRRNAAGTMKELSVPLEGKRQICEEAVIPVLAALLLDEDLEVQTNSAGTIMNTVILTEGKRQVLDLDVVPVLLDLVSKQDQDQNQDQEVWIRRRSLILFCLRTLTSVAEAPEGRVLLLDQVPLLVHQTQEDQDQEVRRAAKTALRVVTWTP</sequence>
<organism evidence="2 3">
    <name type="scientific">Sphaeramia orbicularis</name>
    <name type="common">orbiculate cardinalfish</name>
    <dbReference type="NCBI Taxonomy" id="375764"/>
    <lineage>
        <taxon>Eukaryota</taxon>
        <taxon>Metazoa</taxon>
        <taxon>Chordata</taxon>
        <taxon>Craniata</taxon>
        <taxon>Vertebrata</taxon>
        <taxon>Euteleostomi</taxon>
        <taxon>Actinopterygii</taxon>
        <taxon>Neopterygii</taxon>
        <taxon>Teleostei</taxon>
        <taxon>Neoteleostei</taxon>
        <taxon>Acanthomorphata</taxon>
        <taxon>Gobiaria</taxon>
        <taxon>Kurtiformes</taxon>
        <taxon>Apogonoidei</taxon>
        <taxon>Apogonidae</taxon>
        <taxon>Apogoninae</taxon>
        <taxon>Sphaeramia</taxon>
    </lineage>
</organism>
<dbReference type="Pfam" id="PF25757">
    <property type="entry name" value="TPR_DNAAF5"/>
    <property type="match status" value="1"/>
</dbReference>
<evidence type="ECO:0000313" key="3">
    <source>
        <dbReference type="Proteomes" id="UP000472271"/>
    </source>
</evidence>
<dbReference type="InterPro" id="IPR011989">
    <property type="entry name" value="ARM-like"/>
</dbReference>
<dbReference type="PANTHER" id="PTHR15599:SF1">
    <property type="entry name" value="RADIAL SPOKE HEAD 14 HOMOLOG"/>
    <property type="match status" value="1"/>
</dbReference>